<proteinExistence type="predicted"/>
<keyword evidence="2" id="KW-1185">Reference proteome</keyword>
<organism evidence="1 2">
    <name type="scientific">Friedmanniomyces endolithicus</name>
    <dbReference type="NCBI Taxonomy" id="329885"/>
    <lineage>
        <taxon>Eukaryota</taxon>
        <taxon>Fungi</taxon>
        <taxon>Dikarya</taxon>
        <taxon>Ascomycota</taxon>
        <taxon>Pezizomycotina</taxon>
        <taxon>Dothideomycetes</taxon>
        <taxon>Dothideomycetidae</taxon>
        <taxon>Mycosphaerellales</taxon>
        <taxon>Teratosphaeriaceae</taxon>
        <taxon>Friedmanniomyces</taxon>
    </lineage>
</organism>
<dbReference type="AlphaFoldDB" id="A0AAN6K2R6"/>
<accession>A0AAN6K2R6</accession>
<evidence type="ECO:0000313" key="2">
    <source>
        <dbReference type="Proteomes" id="UP001175353"/>
    </source>
</evidence>
<dbReference type="EMBL" id="JAUJLE010000270">
    <property type="protein sequence ID" value="KAK0963812.1"/>
    <property type="molecule type" value="Genomic_DNA"/>
</dbReference>
<gene>
    <name evidence="1" type="primary">TFG1_3</name>
    <name evidence="1" type="ORF">LTR91_018809</name>
</gene>
<evidence type="ECO:0000313" key="1">
    <source>
        <dbReference type="EMBL" id="KAK0963812.1"/>
    </source>
</evidence>
<name>A0AAN6K2R6_9PEZI</name>
<dbReference type="Proteomes" id="UP001175353">
    <property type="component" value="Unassembled WGS sequence"/>
</dbReference>
<reference evidence="1" key="1">
    <citation type="submission" date="2023-06" db="EMBL/GenBank/DDBJ databases">
        <title>Black Yeasts Isolated from many extreme environments.</title>
        <authorList>
            <person name="Coleine C."/>
            <person name="Stajich J.E."/>
            <person name="Selbmann L."/>
        </authorList>
    </citation>
    <scope>NUCLEOTIDE SEQUENCE</scope>
    <source>
        <strain evidence="1">CCFEE 5200</strain>
    </source>
</reference>
<protein>
    <submittedName>
        <fullName evidence="1">Transcription factor IIF subunit tfg1</fullName>
    </submittedName>
</protein>
<sequence>MNVLAGRVEAGVLTFPVLQEVKAAIPTEGVAIADLVKVFKTRLEDRTTEFIALVQQAGRQDGMTWKIVPKDQRSYRRYDNMQELAGDLAARRYRDGFYWVLLAAIESSMRV</sequence>
<comment type="caution">
    <text evidence="1">The sequence shown here is derived from an EMBL/GenBank/DDBJ whole genome shotgun (WGS) entry which is preliminary data.</text>
</comment>